<dbReference type="EMBL" id="JAVDXT010000001">
    <property type="protein sequence ID" value="MDR7375358.1"/>
    <property type="molecule type" value="Genomic_DNA"/>
</dbReference>
<keyword evidence="2" id="KW-1185">Reference proteome</keyword>
<proteinExistence type="predicted"/>
<accession>A0ABU2C233</accession>
<reference evidence="1 2" key="1">
    <citation type="submission" date="2023-07" db="EMBL/GenBank/DDBJ databases">
        <title>Sorghum-associated microbial communities from plants grown in Nebraska, USA.</title>
        <authorList>
            <person name="Schachtman D."/>
        </authorList>
    </citation>
    <scope>NUCLEOTIDE SEQUENCE [LARGE SCALE GENOMIC DNA]</scope>
    <source>
        <strain evidence="1 2">BE313</strain>
    </source>
</reference>
<organism evidence="1 2">
    <name type="scientific">Rhodoferax ferrireducens</name>
    <dbReference type="NCBI Taxonomy" id="192843"/>
    <lineage>
        <taxon>Bacteria</taxon>
        <taxon>Pseudomonadati</taxon>
        <taxon>Pseudomonadota</taxon>
        <taxon>Betaproteobacteria</taxon>
        <taxon>Burkholderiales</taxon>
        <taxon>Comamonadaceae</taxon>
        <taxon>Rhodoferax</taxon>
    </lineage>
</organism>
<name>A0ABU2C233_9BURK</name>
<dbReference type="Proteomes" id="UP001180487">
    <property type="component" value="Unassembled WGS sequence"/>
</dbReference>
<protein>
    <recommendedName>
        <fullName evidence="3">Phosphoglycerate mutase</fullName>
    </recommendedName>
</protein>
<comment type="caution">
    <text evidence="1">The sequence shown here is derived from an EMBL/GenBank/DDBJ whole genome shotgun (WGS) entry which is preliminary data.</text>
</comment>
<evidence type="ECO:0008006" key="3">
    <source>
        <dbReference type="Google" id="ProtNLM"/>
    </source>
</evidence>
<dbReference type="RefSeq" id="WP_310369512.1">
    <property type="nucleotide sequence ID" value="NZ_JAVDXT010000001.1"/>
</dbReference>
<gene>
    <name evidence="1" type="ORF">J2X19_000016</name>
</gene>
<evidence type="ECO:0000313" key="1">
    <source>
        <dbReference type="EMBL" id="MDR7375358.1"/>
    </source>
</evidence>
<sequence>MSTLSHLLIPFAASDSQGCRPALAALRLPHLERLLARLTPTTRDGGPEDSLSPPHERALARHHGLAAADGLIPWAAWRASQAGQDGAWAFITPCHWQVMTDHIVMARPDTLGLDEADSRAVLTAVRPYFEEDGIALEYAHPTLWLARSEIFRGLATASLDRVVSGVGSRNVDDWMPPTAQGGPLRRLQSETQMLLYTHPVNDARAERGLLPINSFWVSGSGALAAPPPPAAAPRMPLALLHAAQNEDWAGWTAAWQQIDAEDCAALLLAAEQGAQVQLTLCGERNAQSFEPVPRSFLQKISSIFSRQRLSAVLEQL</sequence>
<evidence type="ECO:0000313" key="2">
    <source>
        <dbReference type="Proteomes" id="UP001180487"/>
    </source>
</evidence>